<accession>A0ABY5UCQ3</accession>
<protein>
    <submittedName>
        <fullName evidence="2">Hemerythrin domain-containing protein</fullName>
    </submittedName>
</protein>
<keyword evidence="3" id="KW-1185">Reference proteome</keyword>
<dbReference type="EMBL" id="CP099967">
    <property type="protein sequence ID" value="UWL60502.1"/>
    <property type="molecule type" value="Genomic_DNA"/>
</dbReference>
<dbReference type="Pfam" id="PF01814">
    <property type="entry name" value="Hemerythrin"/>
    <property type="match status" value="1"/>
</dbReference>
<proteinExistence type="predicted"/>
<feature type="domain" description="Hemerythrin-like" evidence="1">
    <location>
        <begin position="11"/>
        <end position="139"/>
    </location>
</feature>
<dbReference type="Gene3D" id="1.20.120.520">
    <property type="entry name" value="nmb1532 protein domain like"/>
    <property type="match status" value="1"/>
</dbReference>
<organism evidence="2 3">
    <name type="scientific">Brucella pseudintermedia</name>
    <dbReference type="NCBI Taxonomy" id="370111"/>
    <lineage>
        <taxon>Bacteria</taxon>
        <taxon>Pseudomonadati</taxon>
        <taxon>Pseudomonadota</taxon>
        <taxon>Alphaproteobacteria</taxon>
        <taxon>Hyphomicrobiales</taxon>
        <taxon>Brucellaceae</taxon>
        <taxon>Brucella/Ochrobactrum group</taxon>
        <taxon>Brucella</taxon>
    </lineage>
</organism>
<sequence length="156" mass="17687">MDTPVLHAVDISRLEAHHHELLELCLQLEEIADDRETGSAGQECRRIAMLIPRLVGETHALEEEVLFPDFRRQAHSHFANAIIERLKAEHRCDRLAAEELSQVLIALAEGRCSLAPDTISYMVRGFIESVRRHILSEKLMIEALLAAKSGDREVFE</sequence>
<evidence type="ECO:0000313" key="3">
    <source>
        <dbReference type="Proteomes" id="UP001058739"/>
    </source>
</evidence>
<dbReference type="InterPro" id="IPR012312">
    <property type="entry name" value="Hemerythrin-like"/>
</dbReference>
<evidence type="ECO:0000259" key="1">
    <source>
        <dbReference type="Pfam" id="PF01814"/>
    </source>
</evidence>
<evidence type="ECO:0000313" key="2">
    <source>
        <dbReference type="EMBL" id="UWL60502.1"/>
    </source>
</evidence>
<gene>
    <name evidence="2" type="ORF">NIK97_01665</name>
</gene>
<dbReference type="Proteomes" id="UP001058739">
    <property type="component" value="Chromosome 01"/>
</dbReference>
<dbReference type="RefSeq" id="WP_121986078.1">
    <property type="nucleotide sequence ID" value="NZ_CP099967.1"/>
</dbReference>
<name>A0ABY5UCQ3_9HYPH</name>
<reference evidence="2" key="1">
    <citation type="submission" date="2022-06" db="EMBL/GenBank/DDBJ databases">
        <title>Complete Genome Sequence of Deoxynivalenol-bioadsorption Ochrobactrum pseudintermedium ASAG-D25.</title>
        <authorList>
            <person name="Wang N."/>
        </authorList>
    </citation>
    <scope>NUCLEOTIDE SEQUENCE</scope>
    <source>
        <strain evidence="2">ASAG-D25</strain>
    </source>
</reference>